<evidence type="ECO:0000256" key="6">
    <source>
        <dbReference type="ARBA" id="ARBA00022605"/>
    </source>
</evidence>
<dbReference type="PROSITE" id="PS01042">
    <property type="entry name" value="HOMOSER_DHGENASE"/>
    <property type="match status" value="1"/>
</dbReference>
<accession>A0A849L512</accession>
<reference evidence="15 16" key="1">
    <citation type="submission" date="2020-05" db="EMBL/GenBank/DDBJ databases">
        <title>Gimesia benthica sp. nov., a novel planctomycete isolated from a deep-sea water sample of the Northwest Indian Ocean.</title>
        <authorList>
            <person name="Wang J."/>
            <person name="Ruan C."/>
            <person name="Song L."/>
            <person name="Zhu Y."/>
            <person name="Li A."/>
            <person name="Zheng X."/>
            <person name="Wang L."/>
            <person name="Lu Z."/>
            <person name="Huang Y."/>
            <person name="Du W."/>
            <person name="Zhou Y."/>
            <person name="Huang L."/>
            <person name="Dai X."/>
        </authorList>
    </citation>
    <scope>NUCLEOTIDE SEQUENCE [LARGE SCALE GENOMIC DNA]</scope>
    <source>
        <strain evidence="15 16">YYQ-30</strain>
    </source>
</reference>
<evidence type="ECO:0000256" key="8">
    <source>
        <dbReference type="ARBA" id="ARBA00022857"/>
    </source>
</evidence>
<evidence type="ECO:0000259" key="14">
    <source>
        <dbReference type="PROSITE" id="PS51671"/>
    </source>
</evidence>
<evidence type="ECO:0000256" key="4">
    <source>
        <dbReference type="ARBA" id="ARBA00013213"/>
    </source>
</evidence>
<dbReference type="Gene3D" id="3.30.70.260">
    <property type="match status" value="1"/>
</dbReference>
<evidence type="ECO:0000256" key="13">
    <source>
        <dbReference type="RuleBase" id="RU004171"/>
    </source>
</evidence>
<sequence>MTQPLRIALAGLGTVGAGMVTILQTHAELITARAGREIRLVAVSARSRTKDRGVDLSGFDWEDDPVALARRDDVDLLVEVMGGEDGTARVATETALAAGKHVVTANKAMMARHGTRLAALAEEKGVSLRYEAAVAGGIPIVKALTEGMAANGMTRVLGVMNGTCNYILTEMERTGGAYADILADAQRLGYAEADPTFDVGGFDAAQKLALLSATAFGTEVDYDAIQIEGIERVTLTDIRHAREMGYAIKLLGVAALTPDGVEQRMQPCLVPDHSPLGQLEGVTNMVVLEGDFIGRTVYQGPGAGAGPTASAVMADVIDIARGAKVPSFGVPARMLSAPQRSGLAAPAPYYLRLGLADRPGTLARVADALGRAGISIDRMRQIQHETDEAPVLIVTHACARADLDRALADIMTMDVTTAEPVAYRIEPV</sequence>
<dbReference type="InterPro" id="IPR005106">
    <property type="entry name" value="Asp/hSer_DH_NAD-bd"/>
</dbReference>
<keyword evidence="16" id="KW-1185">Reference proteome</keyword>
<feature type="domain" description="ACT" evidence="14">
    <location>
        <begin position="350"/>
        <end position="428"/>
    </location>
</feature>
<dbReference type="SUPFAM" id="SSF55347">
    <property type="entry name" value="Glyceraldehyde-3-phosphate dehydrogenase-like, C-terminal domain"/>
    <property type="match status" value="1"/>
</dbReference>
<dbReference type="SUPFAM" id="SSF51735">
    <property type="entry name" value="NAD(P)-binding Rossmann-fold domains"/>
    <property type="match status" value="1"/>
</dbReference>
<dbReference type="PANTHER" id="PTHR43331:SF1">
    <property type="entry name" value="HOMOSERINE DEHYDROGENASE"/>
    <property type="match status" value="1"/>
</dbReference>
<dbReference type="InterPro" id="IPR036291">
    <property type="entry name" value="NAD(P)-bd_dom_sf"/>
</dbReference>
<keyword evidence="6" id="KW-0028">Amino-acid biosynthesis</keyword>
<dbReference type="Gene3D" id="3.30.360.10">
    <property type="entry name" value="Dihydrodipicolinate Reductase, domain 2"/>
    <property type="match status" value="1"/>
</dbReference>
<gene>
    <name evidence="15" type="ORF">HMH01_12295</name>
</gene>
<keyword evidence="7" id="KW-0791">Threonine biosynthesis</keyword>
<name>A0A849L512_9RHOB</name>
<feature type="binding site" evidence="12">
    <location>
        <position position="192"/>
    </location>
    <ligand>
        <name>L-homoserine</name>
        <dbReference type="ChEBI" id="CHEBI:57476"/>
    </ligand>
</feature>
<dbReference type="InterPro" id="IPR001342">
    <property type="entry name" value="HDH_cat"/>
</dbReference>
<dbReference type="PIRSF" id="PIRSF000098">
    <property type="entry name" value="Homoser_dehydrog"/>
    <property type="match status" value="1"/>
</dbReference>
<comment type="caution">
    <text evidence="15">The sequence shown here is derived from an EMBL/GenBank/DDBJ whole genome shotgun (WGS) entry which is preliminary data.</text>
</comment>
<evidence type="ECO:0000256" key="2">
    <source>
        <dbReference type="ARBA" id="ARBA00005062"/>
    </source>
</evidence>
<dbReference type="GO" id="GO:0009086">
    <property type="term" value="P:methionine biosynthetic process"/>
    <property type="evidence" value="ECO:0007669"/>
    <property type="project" value="UniProtKB-KW"/>
</dbReference>
<dbReference type="UniPathway" id="UPA00051">
    <property type="reaction ID" value="UER00465"/>
</dbReference>
<evidence type="ECO:0000256" key="1">
    <source>
        <dbReference type="ARBA" id="ARBA00005056"/>
    </source>
</evidence>
<keyword evidence="9" id="KW-0560">Oxidoreductase</keyword>
<dbReference type="InterPro" id="IPR002912">
    <property type="entry name" value="ACT_dom"/>
</dbReference>
<feature type="binding site" evidence="12">
    <location>
        <begin position="10"/>
        <end position="17"/>
    </location>
    <ligand>
        <name>NADP(+)</name>
        <dbReference type="ChEBI" id="CHEBI:58349"/>
    </ligand>
</feature>
<dbReference type="Proteomes" id="UP000572377">
    <property type="component" value="Unassembled WGS sequence"/>
</dbReference>
<evidence type="ECO:0000256" key="3">
    <source>
        <dbReference type="ARBA" id="ARBA00006753"/>
    </source>
</evidence>
<dbReference type="NCBIfam" id="NF004976">
    <property type="entry name" value="PRK06349.1"/>
    <property type="match status" value="1"/>
</dbReference>
<evidence type="ECO:0000256" key="7">
    <source>
        <dbReference type="ARBA" id="ARBA00022697"/>
    </source>
</evidence>
<protein>
    <recommendedName>
        <fullName evidence="5">Homoserine dehydrogenase</fullName>
        <ecNumber evidence="4">1.1.1.3</ecNumber>
    </recommendedName>
</protein>
<evidence type="ECO:0000256" key="11">
    <source>
        <dbReference type="PIRSR" id="PIRSR000098-1"/>
    </source>
</evidence>
<dbReference type="EC" id="1.1.1.3" evidence="4"/>
<keyword evidence="8 12" id="KW-0521">NADP</keyword>
<dbReference type="EMBL" id="JABFBC010000002">
    <property type="protein sequence ID" value="NNU81217.1"/>
    <property type="molecule type" value="Genomic_DNA"/>
</dbReference>
<comment type="pathway">
    <text evidence="1">Amino-acid biosynthesis; L-threonine biosynthesis; L-threonine from L-aspartate: step 3/5.</text>
</comment>
<evidence type="ECO:0000256" key="12">
    <source>
        <dbReference type="PIRSR" id="PIRSR000098-2"/>
    </source>
</evidence>
<dbReference type="PROSITE" id="PS51671">
    <property type="entry name" value="ACT"/>
    <property type="match status" value="1"/>
</dbReference>
<dbReference type="SUPFAM" id="SSF55021">
    <property type="entry name" value="ACT-like"/>
    <property type="match status" value="1"/>
</dbReference>
<comment type="pathway">
    <text evidence="2">Amino-acid biosynthesis; L-methionine biosynthesis via de novo pathway; L-homoserine from L-aspartate: step 3/3.</text>
</comment>
<dbReference type="AlphaFoldDB" id="A0A849L512"/>
<dbReference type="InterPro" id="IPR016204">
    <property type="entry name" value="HDH"/>
</dbReference>
<dbReference type="Pfam" id="PF00742">
    <property type="entry name" value="Homoserine_dh"/>
    <property type="match status" value="1"/>
</dbReference>
<dbReference type="Pfam" id="PF01842">
    <property type="entry name" value="ACT"/>
    <property type="match status" value="1"/>
</dbReference>
<evidence type="ECO:0000313" key="15">
    <source>
        <dbReference type="EMBL" id="NNU81217.1"/>
    </source>
</evidence>
<comment type="similarity">
    <text evidence="3 13">Belongs to the homoserine dehydrogenase family.</text>
</comment>
<dbReference type="Pfam" id="PF03447">
    <property type="entry name" value="NAD_binding_3"/>
    <property type="match status" value="1"/>
</dbReference>
<dbReference type="InterPro" id="IPR019811">
    <property type="entry name" value="HDH_CS"/>
</dbReference>
<dbReference type="FunFam" id="3.30.360.10:FF:000005">
    <property type="entry name" value="Homoserine dehydrogenase"/>
    <property type="match status" value="1"/>
</dbReference>
<dbReference type="GO" id="GO:0009088">
    <property type="term" value="P:threonine biosynthetic process"/>
    <property type="evidence" value="ECO:0007669"/>
    <property type="project" value="UniProtKB-UniPathway"/>
</dbReference>
<evidence type="ECO:0000256" key="10">
    <source>
        <dbReference type="ARBA" id="ARBA00023167"/>
    </source>
</evidence>
<dbReference type="GO" id="GO:0004412">
    <property type="term" value="F:homoserine dehydrogenase activity"/>
    <property type="evidence" value="ECO:0007669"/>
    <property type="project" value="UniProtKB-EC"/>
</dbReference>
<evidence type="ECO:0000256" key="9">
    <source>
        <dbReference type="ARBA" id="ARBA00023002"/>
    </source>
</evidence>
<dbReference type="GO" id="GO:0050661">
    <property type="term" value="F:NADP binding"/>
    <property type="evidence" value="ECO:0007669"/>
    <property type="project" value="InterPro"/>
</dbReference>
<dbReference type="CDD" id="cd04881">
    <property type="entry name" value="ACT_HSDH-Hom"/>
    <property type="match status" value="1"/>
</dbReference>
<feature type="active site" description="Proton donor" evidence="11">
    <location>
        <position position="207"/>
    </location>
</feature>
<dbReference type="Gene3D" id="3.40.50.720">
    <property type="entry name" value="NAD(P)-binding Rossmann-like Domain"/>
    <property type="match status" value="1"/>
</dbReference>
<dbReference type="InterPro" id="IPR045865">
    <property type="entry name" value="ACT-like_dom_sf"/>
</dbReference>
<dbReference type="UniPathway" id="UPA00050">
    <property type="reaction ID" value="UER00063"/>
</dbReference>
<dbReference type="RefSeq" id="WP_171325972.1">
    <property type="nucleotide sequence ID" value="NZ_JABFBC010000002.1"/>
</dbReference>
<evidence type="ECO:0000256" key="5">
    <source>
        <dbReference type="ARBA" id="ARBA00013376"/>
    </source>
</evidence>
<organism evidence="15 16">
    <name type="scientific">Halovulum dunhuangense</name>
    <dbReference type="NCBI Taxonomy" id="1505036"/>
    <lineage>
        <taxon>Bacteria</taxon>
        <taxon>Pseudomonadati</taxon>
        <taxon>Pseudomonadota</taxon>
        <taxon>Alphaproteobacteria</taxon>
        <taxon>Rhodobacterales</taxon>
        <taxon>Paracoccaceae</taxon>
        <taxon>Halovulum</taxon>
    </lineage>
</organism>
<keyword evidence="10" id="KW-0486">Methionine biosynthesis</keyword>
<dbReference type="PANTHER" id="PTHR43331">
    <property type="entry name" value="HOMOSERINE DEHYDROGENASE"/>
    <property type="match status" value="1"/>
</dbReference>
<evidence type="ECO:0000313" key="16">
    <source>
        <dbReference type="Proteomes" id="UP000572377"/>
    </source>
</evidence>
<feature type="binding site" evidence="12">
    <location>
        <position position="107"/>
    </location>
    <ligand>
        <name>NADPH</name>
        <dbReference type="ChEBI" id="CHEBI:57783"/>
    </ligand>
</feature>
<proteinExistence type="inferred from homology"/>